<protein>
    <recommendedName>
        <fullName evidence="3">Ankyrin repeat protein</fullName>
    </recommendedName>
</protein>
<dbReference type="Proteomes" id="UP000243217">
    <property type="component" value="Unassembled WGS sequence"/>
</dbReference>
<comment type="caution">
    <text evidence="1">The sequence shown here is derived from an EMBL/GenBank/DDBJ whole genome shotgun (WGS) entry which is preliminary data.</text>
</comment>
<dbReference type="EMBL" id="JNBS01000029">
    <property type="protein sequence ID" value="OQS07919.1"/>
    <property type="molecule type" value="Genomic_DNA"/>
</dbReference>
<evidence type="ECO:0008006" key="3">
    <source>
        <dbReference type="Google" id="ProtNLM"/>
    </source>
</evidence>
<keyword evidence="2" id="KW-1185">Reference proteome</keyword>
<organism evidence="1 2">
    <name type="scientific">Thraustotheca clavata</name>
    <dbReference type="NCBI Taxonomy" id="74557"/>
    <lineage>
        <taxon>Eukaryota</taxon>
        <taxon>Sar</taxon>
        <taxon>Stramenopiles</taxon>
        <taxon>Oomycota</taxon>
        <taxon>Saprolegniomycetes</taxon>
        <taxon>Saprolegniales</taxon>
        <taxon>Achlyaceae</taxon>
        <taxon>Thraustotheca</taxon>
    </lineage>
</organism>
<dbReference type="OrthoDB" id="2163089at2759"/>
<evidence type="ECO:0000313" key="1">
    <source>
        <dbReference type="EMBL" id="OQS07919.1"/>
    </source>
</evidence>
<name>A0A1W0ACM7_9STRA</name>
<evidence type="ECO:0000313" key="2">
    <source>
        <dbReference type="Proteomes" id="UP000243217"/>
    </source>
</evidence>
<dbReference type="InterPro" id="IPR036770">
    <property type="entry name" value="Ankyrin_rpt-contain_sf"/>
</dbReference>
<dbReference type="AlphaFoldDB" id="A0A1W0ACM7"/>
<sequence>MLYEVITHHGDLNAVEYVLDDPRLLKKTIHDAITEMTFVDTFCGFTMISWMDQHKMSMKNVHDVIKIVVQHPKYDIADRDNRIFRWFCAYGEVKMVKRLLKDPRVDPSAKDSVALYLAMYNEEMTKVLLEDGRVDPVIAAEKYPPGKIFVE</sequence>
<proteinExistence type="predicted"/>
<reference evidence="1 2" key="1">
    <citation type="journal article" date="2014" name="Genome Biol. Evol.">
        <title>The secreted proteins of Achlya hypogyna and Thraustotheca clavata identify the ancestral oomycete secretome and reveal gene acquisitions by horizontal gene transfer.</title>
        <authorList>
            <person name="Misner I."/>
            <person name="Blouin N."/>
            <person name="Leonard G."/>
            <person name="Richards T.A."/>
            <person name="Lane C.E."/>
        </authorList>
    </citation>
    <scope>NUCLEOTIDE SEQUENCE [LARGE SCALE GENOMIC DNA]</scope>
    <source>
        <strain evidence="1 2">ATCC 34112</strain>
    </source>
</reference>
<dbReference type="Gene3D" id="1.25.40.20">
    <property type="entry name" value="Ankyrin repeat-containing domain"/>
    <property type="match status" value="1"/>
</dbReference>
<accession>A0A1W0ACM7</accession>
<dbReference type="SUPFAM" id="SSF140860">
    <property type="entry name" value="Pseudo ankyrin repeat-like"/>
    <property type="match status" value="1"/>
</dbReference>
<gene>
    <name evidence="1" type="ORF">THRCLA_00085</name>
</gene>